<accession>A0A318K0K4</accession>
<dbReference type="InterPro" id="IPR036259">
    <property type="entry name" value="MFS_trans_sf"/>
</dbReference>
<dbReference type="InterPro" id="IPR004752">
    <property type="entry name" value="AmpG_permease/AT-1"/>
</dbReference>
<keyword evidence="3 6" id="KW-0812">Transmembrane</keyword>
<dbReference type="Proteomes" id="UP000247792">
    <property type="component" value="Unassembled WGS sequence"/>
</dbReference>
<dbReference type="EMBL" id="QJKB01000001">
    <property type="protein sequence ID" value="PXX46804.1"/>
    <property type="molecule type" value="Genomic_DNA"/>
</dbReference>
<dbReference type="Pfam" id="PF07690">
    <property type="entry name" value="MFS_1"/>
    <property type="match status" value="1"/>
</dbReference>
<evidence type="ECO:0000256" key="4">
    <source>
        <dbReference type="ARBA" id="ARBA00022989"/>
    </source>
</evidence>
<dbReference type="AlphaFoldDB" id="A0A318K0K4"/>
<protein>
    <submittedName>
        <fullName evidence="7">MFS transporter (Putative signal transducer)</fullName>
    </submittedName>
</protein>
<comment type="subcellular location">
    <subcellularLocation>
        <location evidence="1">Membrane</location>
        <topology evidence="1">Multi-pass membrane protein</topology>
    </subcellularLocation>
</comment>
<dbReference type="RefSeq" id="WP_110253251.1">
    <property type="nucleotide sequence ID" value="NZ_QJKB01000001.1"/>
</dbReference>
<feature type="transmembrane region" description="Helical" evidence="6">
    <location>
        <begin position="378"/>
        <end position="396"/>
    </location>
</feature>
<feature type="transmembrane region" description="Helical" evidence="6">
    <location>
        <begin position="258"/>
        <end position="279"/>
    </location>
</feature>
<dbReference type="SUPFAM" id="SSF103473">
    <property type="entry name" value="MFS general substrate transporter"/>
    <property type="match status" value="1"/>
</dbReference>
<evidence type="ECO:0000256" key="5">
    <source>
        <dbReference type="ARBA" id="ARBA00023136"/>
    </source>
</evidence>
<keyword evidence="5 6" id="KW-0472">Membrane</keyword>
<feature type="transmembrane region" description="Helical" evidence="6">
    <location>
        <begin position="286"/>
        <end position="305"/>
    </location>
</feature>
<feature type="transmembrane region" description="Helical" evidence="6">
    <location>
        <begin position="223"/>
        <end position="246"/>
    </location>
</feature>
<feature type="transmembrane region" description="Helical" evidence="6">
    <location>
        <begin position="50"/>
        <end position="70"/>
    </location>
</feature>
<dbReference type="OrthoDB" id="9812189at2"/>
<feature type="transmembrane region" description="Helical" evidence="6">
    <location>
        <begin position="351"/>
        <end position="372"/>
    </location>
</feature>
<feature type="transmembrane region" description="Helical" evidence="6">
    <location>
        <begin position="108"/>
        <end position="129"/>
    </location>
</feature>
<sequence>MTKKIGAPMAAGGLLTVLGGLYATQGLLSGLVHEGLPVLLRARGIGLDKIGLLSLLFLPSALKFLWASRIDRLTQGQADQSLRWAGNFQLFLLLGVLVLTLLPLESALTGIMILLLVLMVASVTQDIVTDGMAVQALPSAQRSLGNSMQIGGSYLGYILGGGLLVTAVGYLGWETGIRCLAALLALCGLPALWLRRRRIAVVAPVINAAPSLKAAWRRPTIRWGMATIISCQASLRWFSTIMLTYLVDRGFAVVEIGVLSGAGVAIAGVVGALLGGLLLKRFQRLTMLKASLVAYLVLQLAYLLIESQAWHAKPLLASVFLLFCTTMSLGFVVLYTIMMDWASPAQAGTDYSLLQCTDAFCALVFGLSAGWVTSRLGYGATFIITSGLAFAGLLIAPRLYARAVGNGEPDATAEAPATTMLAEVRS</sequence>
<dbReference type="GO" id="GO:0016020">
    <property type="term" value="C:membrane"/>
    <property type="evidence" value="ECO:0007669"/>
    <property type="project" value="UniProtKB-SubCell"/>
</dbReference>
<proteinExistence type="predicted"/>
<feature type="transmembrane region" description="Helical" evidence="6">
    <location>
        <begin position="150"/>
        <end position="169"/>
    </location>
</feature>
<feature type="transmembrane region" description="Helical" evidence="6">
    <location>
        <begin position="175"/>
        <end position="194"/>
    </location>
</feature>
<dbReference type="GO" id="GO:0022857">
    <property type="term" value="F:transmembrane transporter activity"/>
    <property type="evidence" value="ECO:0007669"/>
    <property type="project" value="InterPro"/>
</dbReference>
<dbReference type="PANTHER" id="PTHR12778:SF10">
    <property type="entry name" value="MAJOR FACILITATOR SUPERFAMILY DOMAIN-CONTAINING PROTEIN 3"/>
    <property type="match status" value="1"/>
</dbReference>
<keyword evidence="4 6" id="KW-1133">Transmembrane helix</keyword>
<reference evidence="7 8" key="1">
    <citation type="submission" date="2018-05" db="EMBL/GenBank/DDBJ databases">
        <title>Genomic Encyclopedia of Type Strains, Phase IV (KMG-IV): sequencing the most valuable type-strain genomes for metagenomic binning, comparative biology and taxonomic classification.</title>
        <authorList>
            <person name="Goeker M."/>
        </authorList>
    </citation>
    <scope>NUCLEOTIDE SEQUENCE [LARGE SCALE GENOMIC DNA]</scope>
    <source>
        <strain evidence="7 8">DSM 19792</strain>
    </source>
</reference>
<dbReference type="InterPro" id="IPR011701">
    <property type="entry name" value="MFS"/>
</dbReference>
<feature type="transmembrane region" description="Helical" evidence="6">
    <location>
        <begin position="317"/>
        <end position="339"/>
    </location>
</feature>
<evidence type="ECO:0000313" key="8">
    <source>
        <dbReference type="Proteomes" id="UP000247792"/>
    </source>
</evidence>
<gene>
    <name evidence="7" type="ORF">DFR42_101380</name>
</gene>
<evidence type="ECO:0000313" key="7">
    <source>
        <dbReference type="EMBL" id="PXX46804.1"/>
    </source>
</evidence>
<name>A0A318K0K4_9BURK</name>
<keyword evidence="2" id="KW-0813">Transport</keyword>
<evidence type="ECO:0000256" key="1">
    <source>
        <dbReference type="ARBA" id="ARBA00004141"/>
    </source>
</evidence>
<keyword evidence="8" id="KW-1185">Reference proteome</keyword>
<comment type="caution">
    <text evidence="7">The sequence shown here is derived from an EMBL/GenBank/DDBJ whole genome shotgun (WGS) entry which is preliminary data.</text>
</comment>
<evidence type="ECO:0000256" key="6">
    <source>
        <dbReference type="SAM" id="Phobius"/>
    </source>
</evidence>
<evidence type="ECO:0000256" key="2">
    <source>
        <dbReference type="ARBA" id="ARBA00022448"/>
    </source>
</evidence>
<organism evidence="7 8">
    <name type="scientific">Undibacterium pigrum</name>
    <dbReference type="NCBI Taxonomy" id="401470"/>
    <lineage>
        <taxon>Bacteria</taxon>
        <taxon>Pseudomonadati</taxon>
        <taxon>Pseudomonadota</taxon>
        <taxon>Betaproteobacteria</taxon>
        <taxon>Burkholderiales</taxon>
        <taxon>Oxalobacteraceae</taxon>
        <taxon>Undibacterium</taxon>
    </lineage>
</organism>
<dbReference type="Gene3D" id="1.20.1250.20">
    <property type="entry name" value="MFS general substrate transporter like domains"/>
    <property type="match status" value="1"/>
</dbReference>
<dbReference type="PANTHER" id="PTHR12778">
    <property type="entry name" value="SOLUTE CARRIER FAMILY 33 ACETYL-COA TRANSPORTER -RELATED"/>
    <property type="match status" value="1"/>
</dbReference>
<evidence type="ECO:0000256" key="3">
    <source>
        <dbReference type="ARBA" id="ARBA00022692"/>
    </source>
</evidence>
<feature type="transmembrane region" description="Helical" evidence="6">
    <location>
        <begin position="82"/>
        <end position="102"/>
    </location>
</feature>